<evidence type="ECO:0000313" key="2">
    <source>
        <dbReference type="EMBL" id="MCX2744913.1"/>
    </source>
</evidence>
<dbReference type="RefSeq" id="WP_266057442.1">
    <property type="nucleotide sequence ID" value="NZ_JAPFQN010000006.1"/>
</dbReference>
<protein>
    <submittedName>
        <fullName evidence="2">TlpA disulfide reductase family protein</fullName>
    </submittedName>
</protein>
<name>A0ABT3RU85_9BACT</name>
<dbReference type="Pfam" id="PF00085">
    <property type="entry name" value="Thioredoxin"/>
    <property type="match status" value="1"/>
</dbReference>
<evidence type="ECO:0000313" key="3">
    <source>
        <dbReference type="Proteomes" id="UP001209885"/>
    </source>
</evidence>
<keyword evidence="3" id="KW-1185">Reference proteome</keyword>
<feature type="domain" description="Thioredoxin" evidence="1">
    <location>
        <begin position="4"/>
        <end position="155"/>
    </location>
</feature>
<gene>
    <name evidence="2" type="ORF">OO013_13605</name>
</gene>
<comment type="caution">
    <text evidence="2">The sequence shown here is derived from an EMBL/GenBank/DDBJ whole genome shotgun (WGS) entry which is preliminary data.</text>
</comment>
<dbReference type="Proteomes" id="UP001209885">
    <property type="component" value="Unassembled WGS sequence"/>
</dbReference>
<accession>A0ABT3RU85</accession>
<dbReference type="PROSITE" id="PS51352">
    <property type="entry name" value="THIOREDOXIN_2"/>
    <property type="match status" value="1"/>
</dbReference>
<dbReference type="InterPro" id="IPR013766">
    <property type="entry name" value="Thioredoxin_domain"/>
</dbReference>
<sequence length="155" mass="18305">MRNIYILIFAVFFSLNTKGQNVEKISIGELEKLINQENENVLIFNFWATWCKPCLKEIPAFEKINENGMVSVHLVSIDFINQFEKRVVPYVENRNLDSKVLFLAEENPNSWMPRISNEWSGAIPATLFVYKGKKYFEEKEFTLEELNEYINKIRN</sequence>
<dbReference type="CDD" id="cd02966">
    <property type="entry name" value="TlpA_like_family"/>
    <property type="match status" value="1"/>
</dbReference>
<proteinExistence type="predicted"/>
<evidence type="ECO:0000259" key="1">
    <source>
        <dbReference type="PROSITE" id="PS51352"/>
    </source>
</evidence>
<dbReference type="EMBL" id="JAPFQN010000006">
    <property type="protein sequence ID" value="MCX2744913.1"/>
    <property type="molecule type" value="Genomic_DNA"/>
</dbReference>
<dbReference type="Gene3D" id="3.40.30.10">
    <property type="entry name" value="Glutaredoxin"/>
    <property type="match status" value="1"/>
</dbReference>
<organism evidence="2 3">
    <name type="scientific">Mangrovivirga halotolerans</name>
    <dbReference type="NCBI Taxonomy" id="2993936"/>
    <lineage>
        <taxon>Bacteria</taxon>
        <taxon>Pseudomonadati</taxon>
        <taxon>Bacteroidota</taxon>
        <taxon>Cytophagia</taxon>
        <taxon>Cytophagales</taxon>
        <taxon>Mangrovivirgaceae</taxon>
        <taxon>Mangrovivirga</taxon>
    </lineage>
</organism>
<dbReference type="SUPFAM" id="SSF52833">
    <property type="entry name" value="Thioredoxin-like"/>
    <property type="match status" value="1"/>
</dbReference>
<dbReference type="InterPro" id="IPR036249">
    <property type="entry name" value="Thioredoxin-like_sf"/>
</dbReference>
<reference evidence="2 3" key="1">
    <citation type="submission" date="2022-11" db="EMBL/GenBank/DDBJ databases">
        <title>The characterization of three novel Bacteroidetes species and genomic analysis of their roles in tidal elemental geochemical cycles.</title>
        <authorList>
            <person name="Ma K."/>
        </authorList>
    </citation>
    <scope>NUCLEOTIDE SEQUENCE [LARGE SCALE GENOMIC DNA]</scope>
    <source>
        <strain evidence="2 3">M17</strain>
    </source>
</reference>